<dbReference type="CDD" id="cd00038">
    <property type="entry name" value="CAP_ED"/>
    <property type="match status" value="1"/>
</dbReference>
<dbReference type="EMBL" id="LMTZ01000110">
    <property type="protein sequence ID" value="KST65238.1"/>
    <property type="molecule type" value="Genomic_DNA"/>
</dbReference>
<feature type="region of interest" description="Disordered" evidence="11">
    <location>
        <begin position="261"/>
        <end position="328"/>
    </location>
</feature>
<dbReference type="FunFam" id="3.40.50.300:FF:000299">
    <property type="entry name" value="ABC transporter ATP-binding protein/permease"/>
    <property type="match status" value="1"/>
</dbReference>
<dbReference type="GO" id="GO:0016887">
    <property type="term" value="F:ATP hydrolysis activity"/>
    <property type="evidence" value="ECO:0007669"/>
    <property type="project" value="InterPro"/>
</dbReference>
<dbReference type="PROSITE" id="PS50893">
    <property type="entry name" value="ABC_TRANSPORTER_2"/>
    <property type="match status" value="1"/>
</dbReference>
<keyword evidence="3" id="KW-1003">Cell membrane</keyword>
<dbReference type="InterPro" id="IPR036640">
    <property type="entry name" value="ABC1_TM_sf"/>
</dbReference>
<evidence type="ECO:0000313" key="18">
    <source>
        <dbReference type="Proteomes" id="UP000053372"/>
    </source>
</evidence>
<feature type="transmembrane region" description="Helical" evidence="12">
    <location>
        <begin position="505"/>
        <end position="530"/>
    </location>
</feature>
<evidence type="ECO:0000313" key="17">
    <source>
        <dbReference type="EMBL" id="KST65238.1"/>
    </source>
</evidence>
<keyword evidence="7" id="KW-0645">Protease</keyword>
<evidence type="ECO:0000256" key="11">
    <source>
        <dbReference type="SAM" id="MobiDB-lite"/>
    </source>
</evidence>
<evidence type="ECO:0000259" key="15">
    <source>
        <dbReference type="PROSITE" id="PS50929"/>
    </source>
</evidence>
<feature type="domain" description="Cyclic nucleotide-binding" evidence="13">
    <location>
        <begin position="6"/>
        <end position="136"/>
    </location>
</feature>
<keyword evidence="18" id="KW-1185">Reference proteome</keyword>
<dbReference type="SUPFAM" id="SSF52540">
    <property type="entry name" value="P-loop containing nucleoside triphosphate hydrolases"/>
    <property type="match status" value="1"/>
</dbReference>
<dbReference type="GO" id="GO:0015421">
    <property type="term" value="F:ABC-type oligopeptide transporter activity"/>
    <property type="evidence" value="ECO:0007669"/>
    <property type="project" value="TreeGrafter"/>
</dbReference>
<gene>
    <name evidence="17" type="ORF">BC008_20825</name>
</gene>
<dbReference type="InterPro" id="IPR027417">
    <property type="entry name" value="P-loop_NTPase"/>
</dbReference>
<keyword evidence="9 12" id="KW-1133">Transmembrane helix</keyword>
<dbReference type="InterPro" id="IPR011527">
    <property type="entry name" value="ABC1_TM_dom"/>
</dbReference>
<evidence type="ECO:0000256" key="8">
    <source>
        <dbReference type="ARBA" id="ARBA00022840"/>
    </source>
</evidence>
<dbReference type="GO" id="GO:0005886">
    <property type="term" value="C:plasma membrane"/>
    <property type="evidence" value="ECO:0007669"/>
    <property type="project" value="UniProtKB-SubCell"/>
</dbReference>
<comment type="subcellular location">
    <subcellularLocation>
        <location evidence="1">Cell membrane</location>
        <topology evidence="1">Multi-pass membrane protein</topology>
    </subcellularLocation>
</comment>
<dbReference type="InterPro" id="IPR000595">
    <property type="entry name" value="cNMP-bd_dom"/>
</dbReference>
<keyword evidence="10 12" id="KW-0472">Membrane</keyword>
<dbReference type="SMART" id="SM00382">
    <property type="entry name" value="AAA"/>
    <property type="match status" value="1"/>
</dbReference>
<dbReference type="InterPro" id="IPR014710">
    <property type="entry name" value="RmlC-like_jellyroll"/>
</dbReference>
<evidence type="ECO:0000256" key="3">
    <source>
        <dbReference type="ARBA" id="ARBA00022475"/>
    </source>
</evidence>
<dbReference type="InterPro" id="IPR005074">
    <property type="entry name" value="Peptidase_C39"/>
</dbReference>
<dbReference type="InterPro" id="IPR003439">
    <property type="entry name" value="ABC_transporter-like_ATP-bd"/>
</dbReference>
<dbReference type="PROSITE" id="PS50990">
    <property type="entry name" value="PEPTIDASE_C39"/>
    <property type="match status" value="1"/>
</dbReference>
<keyword evidence="6" id="KW-0378">Hydrolase</keyword>
<dbReference type="Proteomes" id="UP000053372">
    <property type="component" value="Unassembled WGS sequence"/>
</dbReference>
<dbReference type="Pfam" id="PF03412">
    <property type="entry name" value="Peptidase_C39"/>
    <property type="match status" value="1"/>
</dbReference>
<dbReference type="SUPFAM" id="SSF90123">
    <property type="entry name" value="ABC transporter transmembrane region"/>
    <property type="match status" value="1"/>
</dbReference>
<evidence type="ECO:0000259" key="13">
    <source>
        <dbReference type="PROSITE" id="PS50042"/>
    </source>
</evidence>
<dbReference type="Gene3D" id="1.20.1560.10">
    <property type="entry name" value="ABC transporter type 1, transmembrane domain"/>
    <property type="match status" value="1"/>
</dbReference>
<dbReference type="Gene3D" id="3.40.50.300">
    <property type="entry name" value="P-loop containing nucleotide triphosphate hydrolases"/>
    <property type="match status" value="1"/>
</dbReference>
<evidence type="ECO:0000256" key="2">
    <source>
        <dbReference type="ARBA" id="ARBA00022448"/>
    </source>
</evidence>
<dbReference type="GO" id="GO:0005524">
    <property type="term" value="F:ATP binding"/>
    <property type="evidence" value="ECO:0007669"/>
    <property type="project" value="UniProtKB-KW"/>
</dbReference>
<dbReference type="PROSITE" id="PS50042">
    <property type="entry name" value="CNMP_BINDING_3"/>
    <property type="match status" value="1"/>
</dbReference>
<dbReference type="CDD" id="cd18568">
    <property type="entry name" value="ABC_6TM_HetC_like"/>
    <property type="match status" value="1"/>
</dbReference>
<sequence>MVQNSLIMSVDGQQLAHTLGSLLTDSDFDRCLKKIEIQQPLPGKQFWQSTEAQAGIYIILNGKVRLVDDCQELLFTLDEGDSFGENTLFSEVSFQSYSARASLNLKLAYLSSKLLQNLNEKYHEINEHLYHQAVIRDFLLLCPQLAPLHKHPGLVEVLSLLEKHELPQGKLPEGLNNQKLWLIRRGELTHTSGNILNQGSIDAPIQQNGYWEVTQPTEIYSLNPEQWEIVLNYLPQLAQVISSNTEGSQIQLQGSADIANYRKNLNPRSQITTSHIRRYKPERSGPQKSNLQRAKPQIPKIQTPKIQSPKVKSSKKNQQEIVRGQPGKKISQAYFPSPKLQVGHLLQRITRRYPFFQQQSSSDCGAASLVMIGQYWGKRFSINRLREISHADRNGASLRGLVLAAESIGFTTRPVKTNLLQLEQQSLPAIAHWEGKHYIVVYEVTRTHVIVGDPAIGQRNLTRAEFETGWTGYTLLLQPTALLKEAEQSNLPFWQFIELVKPHRLVLLEIFLASVFIQVLGLITPVFTQLLLDRVVVQRSTLTLNAIGLGLLLFGFFKIAMTGLRQYLLDHVANRIDIALIVGFINHTLRLPLEFFESRYVGDIISRVQENHKIQQFLTGETLSILLDMLTMFVYTGLMFWYSWKLALLVLVIVPPFILLALVATPFLRKISQEIFAASNEQTKYLIQSLTGIRTIKSLAVEQTVRWHWEELFAKSIKKSFSGQIIGNTLSIFSSTIQTLVTTLLLWFGVWQVIQGELSIGQLVAFNMLMGNVISPFQRLTFVWNELQEITIAIERINDIIDSKPEEDLQEEIHQSLPPLEGHIRFEQVTFRYNPDSEINNLENISFEAKPGQTIALVGRSGSGKTTLSKLCLGFYLPTEGNILIDGYDMSSISLASLRQQVGVVDQDTFLFGGTIRENISIAFPEASLEEVIEAANQAGAHEFIKELPMGYETQIGEGGGMLSGGQKQRLAIARALLGNPRLLILDEATSHLDTESERIIQNNLNTILKDRTTLVIAHRLSTIRNADLILVLNKGVLVESGTHEQLMEKRGQYFYLNQKQLAVVS</sequence>
<evidence type="ECO:0000256" key="9">
    <source>
        <dbReference type="ARBA" id="ARBA00022989"/>
    </source>
</evidence>
<dbReference type="PANTHER" id="PTHR43394">
    <property type="entry name" value="ATP-DEPENDENT PERMEASE MDL1, MITOCHONDRIAL"/>
    <property type="match status" value="1"/>
</dbReference>
<name>A0A0V7ZLR4_9CYAN</name>
<dbReference type="RefSeq" id="WP_036264896.1">
    <property type="nucleotide sequence ID" value="NZ_LMTZ01000110.1"/>
</dbReference>
<dbReference type="Pfam" id="PF00664">
    <property type="entry name" value="ABC_membrane"/>
    <property type="match status" value="1"/>
</dbReference>
<dbReference type="PROSITE" id="PS50929">
    <property type="entry name" value="ABC_TM1F"/>
    <property type="match status" value="1"/>
</dbReference>
<evidence type="ECO:0000259" key="16">
    <source>
        <dbReference type="PROSITE" id="PS50990"/>
    </source>
</evidence>
<dbReference type="GO" id="GO:0006508">
    <property type="term" value="P:proteolysis"/>
    <property type="evidence" value="ECO:0007669"/>
    <property type="project" value="InterPro"/>
</dbReference>
<dbReference type="InterPro" id="IPR039421">
    <property type="entry name" value="Type_1_exporter"/>
</dbReference>
<keyword evidence="4 12" id="KW-0812">Transmembrane</keyword>
<evidence type="ECO:0000256" key="6">
    <source>
        <dbReference type="ARBA" id="ARBA00022801"/>
    </source>
</evidence>
<dbReference type="InterPro" id="IPR017871">
    <property type="entry name" value="ABC_transporter-like_CS"/>
</dbReference>
<organism evidence="17 18">
    <name type="scientific">Mastigocoleus testarum BC008</name>
    <dbReference type="NCBI Taxonomy" id="371196"/>
    <lineage>
        <taxon>Bacteria</taxon>
        <taxon>Bacillati</taxon>
        <taxon>Cyanobacteriota</taxon>
        <taxon>Cyanophyceae</taxon>
        <taxon>Nostocales</taxon>
        <taxon>Hapalosiphonaceae</taxon>
        <taxon>Mastigocoleus</taxon>
    </lineage>
</organism>
<dbReference type="Gene3D" id="2.60.120.10">
    <property type="entry name" value="Jelly Rolls"/>
    <property type="match status" value="1"/>
</dbReference>
<dbReference type="PANTHER" id="PTHR43394:SF1">
    <property type="entry name" value="ATP-BINDING CASSETTE SUB-FAMILY B MEMBER 10, MITOCHONDRIAL"/>
    <property type="match status" value="1"/>
</dbReference>
<comment type="caution">
    <text evidence="17">The sequence shown here is derived from an EMBL/GenBank/DDBJ whole genome shotgun (WGS) entry which is preliminary data.</text>
</comment>
<dbReference type="PROSITE" id="PS00211">
    <property type="entry name" value="ABC_TRANSPORTER_1"/>
    <property type="match status" value="1"/>
</dbReference>
<reference evidence="17 18" key="1">
    <citation type="journal article" date="2015" name="Genome Announc.">
        <title>Draft Genome of the Euendolithic (true boring) Cyanobacterium Mastigocoleus testarum strain BC008.</title>
        <authorList>
            <person name="Guida B.S."/>
            <person name="Garcia-Pichel F."/>
        </authorList>
    </citation>
    <scope>NUCLEOTIDE SEQUENCE [LARGE SCALE GENOMIC DNA]</scope>
    <source>
        <strain evidence="17 18">BC008</strain>
    </source>
</reference>
<keyword evidence="5" id="KW-0547">Nucleotide-binding</keyword>
<dbReference type="Gene3D" id="3.90.70.10">
    <property type="entry name" value="Cysteine proteinases"/>
    <property type="match status" value="1"/>
</dbReference>
<dbReference type="Pfam" id="PF00027">
    <property type="entry name" value="cNMP_binding"/>
    <property type="match status" value="1"/>
</dbReference>
<evidence type="ECO:0000256" key="5">
    <source>
        <dbReference type="ARBA" id="ARBA00022741"/>
    </source>
</evidence>
<evidence type="ECO:0000259" key="14">
    <source>
        <dbReference type="PROSITE" id="PS50893"/>
    </source>
</evidence>
<keyword evidence="8 17" id="KW-0067">ATP-binding</keyword>
<keyword evidence="7" id="KW-0788">Thiol protease</keyword>
<evidence type="ECO:0000256" key="10">
    <source>
        <dbReference type="ARBA" id="ARBA00023136"/>
    </source>
</evidence>
<dbReference type="SUPFAM" id="SSF51206">
    <property type="entry name" value="cAMP-binding domain-like"/>
    <property type="match status" value="1"/>
</dbReference>
<feature type="transmembrane region" description="Helical" evidence="12">
    <location>
        <begin position="648"/>
        <end position="668"/>
    </location>
</feature>
<proteinExistence type="predicted"/>
<evidence type="ECO:0000256" key="4">
    <source>
        <dbReference type="ARBA" id="ARBA00022692"/>
    </source>
</evidence>
<evidence type="ECO:0000256" key="12">
    <source>
        <dbReference type="SAM" id="Phobius"/>
    </source>
</evidence>
<keyword evidence="2" id="KW-0813">Transport</keyword>
<accession>A0A0V7ZLR4</accession>
<feature type="domain" description="Peptidase C39" evidence="16">
    <location>
        <begin position="358"/>
        <end position="477"/>
    </location>
</feature>
<dbReference type="Pfam" id="PF00005">
    <property type="entry name" value="ABC_tran"/>
    <property type="match status" value="1"/>
</dbReference>
<dbReference type="CDD" id="cd02418">
    <property type="entry name" value="Peptidase_C39B"/>
    <property type="match status" value="1"/>
</dbReference>
<dbReference type="InterPro" id="IPR018490">
    <property type="entry name" value="cNMP-bd_dom_sf"/>
</dbReference>
<dbReference type="GO" id="GO:0008234">
    <property type="term" value="F:cysteine-type peptidase activity"/>
    <property type="evidence" value="ECO:0007669"/>
    <property type="project" value="UniProtKB-KW"/>
</dbReference>
<dbReference type="OrthoDB" id="437054at2"/>
<protein>
    <submittedName>
        <fullName evidence="17">ABC transporter ATP-binding protein</fullName>
    </submittedName>
</protein>
<feature type="domain" description="ABC transporter" evidence="14">
    <location>
        <begin position="824"/>
        <end position="1060"/>
    </location>
</feature>
<evidence type="ECO:0000256" key="7">
    <source>
        <dbReference type="ARBA" id="ARBA00022807"/>
    </source>
</evidence>
<dbReference type="InterPro" id="IPR003593">
    <property type="entry name" value="AAA+_ATPase"/>
</dbReference>
<feature type="transmembrane region" description="Helical" evidence="12">
    <location>
        <begin position="542"/>
        <end position="561"/>
    </location>
</feature>
<feature type="transmembrane region" description="Helical" evidence="12">
    <location>
        <begin position="623"/>
        <end position="642"/>
    </location>
</feature>
<evidence type="ECO:0000256" key="1">
    <source>
        <dbReference type="ARBA" id="ARBA00004651"/>
    </source>
</evidence>
<dbReference type="AlphaFoldDB" id="A0A0V7ZLR4"/>
<feature type="domain" description="ABC transmembrane type-1" evidence="15">
    <location>
        <begin position="510"/>
        <end position="789"/>
    </location>
</feature>